<dbReference type="Pfam" id="PF13946">
    <property type="entry name" value="DUF4214"/>
    <property type="match status" value="1"/>
</dbReference>
<dbReference type="InterPro" id="IPR007280">
    <property type="entry name" value="Peptidase_C_arc/bac"/>
</dbReference>
<evidence type="ECO:0000313" key="6">
    <source>
        <dbReference type="Proteomes" id="UP000470302"/>
    </source>
</evidence>
<dbReference type="Pfam" id="PF13205">
    <property type="entry name" value="Big_5"/>
    <property type="match status" value="1"/>
</dbReference>
<dbReference type="Gene3D" id="2.60.120.380">
    <property type="match status" value="7"/>
</dbReference>
<comment type="caution">
    <text evidence="5">The sequence shown here is derived from an EMBL/GenBank/DDBJ whole genome shotgun (WGS) entry which is preliminary data.</text>
</comment>
<dbReference type="Pfam" id="PF04151">
    <property type="entry name" value="PPC"/>
    <property type="match status" value="1"/>
</dbReference>
<dbReference type="Gene3D" id="1.10.3130.20">
    <property type="entry name" value="Phycobilisome linker domain"/>
    <property type="match status" value="1"/>
</dbReference>
<dbReference type="AlphaFoldDB" id="A0A845G951"/>
<evidence type="ECO:0000259" key="4">
    <source>
        <dbReference type="Pfam" id="PF13946"/>
    </source>
</evidence>
<evidence type="ECO:0000256" key="1">
    <source>
        <dbReference type="ARBA" id="ARBA00022729"/>
    </source>
</evidence>
<protein>
    <submittedName>
        <fullName evidence="5">DUF4214 domain-containing protein</fullName>
    </submittedName>
</protein>
<keyword evidence="1" id="KW-0732">Signal</keyword>
<evidence type="ECO:0000313" key="5">
    <source>
        <dbReference type="EMBL" id="MYM91193.1"/>
    </source>
</evidence>
<name>A0A845G951_9BURK</name>
<organism evidence="5 6">
    <name type="scientific">Duganella vulcania</name>
    <dbReference type="NCBI Taxonomy" id="2692166"/>
    <lineage>
        <taxon>Bacteria</taxon>
        <taxon>Pseudomonadati</taxon>
        <taxon>Pseudomonadota</taxon>
        <taxon>Betaproteobacteria</taxon>
        <taxon>Burkholderiales</taxon>
        <taxon>Oxalobacteraceae</taxon>
        <taxon>Telluria group</taxon>
        <taxon>Duganella</taxon>
    </lineage>
</organism>
<dbReference type="InterPro" id="IPR038255">
    <property type="entry name" value="PBS_linker_sf"/>
</dbReference>
<evidence type="ECO:0000259" key="2">
    <source>
        <dbReference type="Pfam" id="PF04151"/>
    </source>
</evidence>
<gene>
    <name evidence="5" type="ORF">GTP91_28960</name>
</gene>
<evidence type="ECO:0000259" key="3">
    <source>
        <dbReference type="Pfam" id="PF13205"/>
    </source>
</evidence>
<reference evidence="5 6" key="1">
    <citation type="submission" date="2020-01" db="EMBL/GenBank/DDBJ databases">
        <title>Novel species isolated from a subtropical stream in China.</title>
        <authorList>
            <person name="Lu H."/>
        </authorList>
    </citation>
    <scope>NUCLEOTIDE SEQUENCE [LARGE SCALE GENOMIC DNA]</scope>
    <source>
        <strain evidence="5 6">FT82W</strain>
    </source>
</reference>
<dbReference type="Proteomes" id="UP000470302">
    <property type="component" value="Unassembled WGS sequence"/>
</dbReference>
<dbReference type="RefSeq" id="WP_161099870.1">
    <property type="nucleotide sequence ID" value="NZ_WWCW01000175.1"/>
</dbReference>
<dbReference type="InterPro" id="IPR032812">
    <property type="entry name" value="SbsA_Ig"/>
</dbReference>
<feature type="domain" description="DUF4214" evidence="4">
    <location>
        <begin position="1032"/>
        <end position="1098"/>
    </location>
</feature>
<feature type="domain" description="Peptidase C-terminal archaeal/bacterial" evidence="2">
    <location>
        <begin position="480"/>
        <end position="554"/>
    </location>
</feature>
<accession>A0A845G951</accession>
<dbReference type="InterPro" id="IPR025282">
    <property type="entry name" value="DUF4214"/>
</dbReference>
<feature type="domain" description="SbsA Ig-like" evidence="3">
    <location>
        <begin position="813"/>
        <end position="908"/>
    </location>
</feature>
<dbReference type="EMBL" id="WWCW01000175">
    <property type="protein sequence ID" value="MYM91193.1"/>
    <property type="molecule type" value="Genomic_DNA"/>
</dbReference>
<proteinExistence type="predicted"/>
<sequence>MAYTDDYSSSPSTTGTLAVGGSTKGSFDVPMDSDWFKIHLEAGTSYVFAMTSQFGGDYLLNNASLNLYFNNTSVVVAWGANDTGPAIAYTPAVSGDYFIAAEGYMLDALPRGKLDYQISAAVQQPDALSADIHTTGVLTAGATVTGRFDVAGDVDWYKFHAEAGQHYTFSFPKGLLAPTFFSVYDAQGKELANPSAPLELSTAGDYFIAVGGNAVGDYNLRSVNRVDDYSGNDSTPGVLVAGSQATGRLDYVYDTDRFQMQVQAGQSYTIELAGDARDQDILVFQILDGQGKSIADTHPRNDGALPLSKTFTATTSGTYAIDVSVYDYRHTAYAPYTIKASNPIADDYGGTAATASPVDVGSTIQGTINFDLDVDVVKLSLQAGTTYVMTLTPDDPMSAQRISITDKDGKEIATSIYQYPDTNLTPTASGDYYVAISGKNGSHYTLAASAPADDFGANAGAAGTLAAGGAVSGTLERSADRDWFAIDMTAGATYELSLKNGAGARLLSGWSETGLHVVDAQGHVLAGVSINNEASGPQLSYRAASTGTYYVEVAAGQQAGNYVLNAALGTADDAGNTPATATRINFGAIKGRLEVSSDKDVYKVVVVAGQYYGFQITSPSGSSTGGLPDLSITDAQSQTLNFTSVRLSYDAFADYKLYYARTSGDIYLAVSERADAGPTGYQLLATSLGKDDYNEYRVKEAASLAIGAPMKGALNYAGDIDTVKVTLQQGMSYSFDLHNDSLTAPYGYRAVLYSSDGLQLAQTGGPFGSAFGYKAATGGDYYLSVQANVSDTHAIGGYTLTAALIDAAPQLAAPVAGASTPLGLTDNIWIDFDQKVLVHNGTITLTDADGKNVPIDWTAIDSAPLSHLGLHGWRHLAPGATYTLDIPSGAIANMAGNSFAGLHYTFSTVAAASEASDGNDILIGRSNGAAIHGGAGTDTAIFAGMQMAYNIVQHDGHTEVSQRITGGGSNLLDGVERLLFDDKAMALDIDGVGGKAYRLYQAAFNRAPDEPGLGYWISNMDKGLSLQATAGYFIGSEEFTRRYGANLSDADFVTQLYNNVLHRAPDAEGYAYWMHDLQIGVPRANLLANFSESAENQAALIHIIGNGFSYVPFSA</sequence>